<name>A0A919QEU6_9ACTN</name>
<gene>
    <name evidence="2" type="ORF">Aph01nite_43950</name>
</gene>
<dbReference type="EMBL" id="BOOA01000035">
    <property type="protein sequence ID" value="GIH26085.1"/>
    <property type="molecule type" value="Genomic_DNA"/>
</dbReference>
<dbReference type="InterPro" id="IPR007627">
    <property type="entry name" value="RNA_pol_sigma70_r2"/>
</dbReference>
<proteinExistence type="predicted"/>
<dbReference type="GO" id="GO:0006352">
    <property type="term" value="P:DNA-templated transcription initiation"/>
    <property type="evidence" value="ECO:0007669"/>
    <property type="project" value="InterPro"/>
</dbReference>
<accession>A0A919QEU6</accession>
<reference evidence="2" key="1">
    <citation type="submission" date="2021-01" db="EMBL/GenBank/DDBJ databases">
        <title>Whole genome shotgun sequence of Acrocarpospora phusangensis NBRC 108782.</title>
        <authorList>
            <person name="Komaki H."/>
            <person name="Tamura T."/>
        </authorList>
    </citation>
    <scope>NUCLEOTIDE SEQUENCE</scope>
    <source>
        <strain evidence="2">NBRC 108782</strain>
    </source>
</reference>
<dbReference type="SUPFAM" id="SSF88946">
    <property type="entry name" value="Sigma2 domain of RNA polymerase sigma factors"/>
    <property type="match status" value="1"/>
</dbReference>
<comment type="caution">
    <text evidence="2">The sequence shown here is derived from an EMBL/GenBank/DDBJ whole genome shotgun (WGS) entry which is preliminary data.</text>
</comment>
<dbReference type="InterPro" id="IPR013325">
    <property type="entry name" value="RNA_pol_sigma_r2"/>
</dbReference>
<dbReference type="InterPro" id="IPR014284">
    <property type="entry name" value="RNA_pol_sigma-70_dom"/>
</dbReference>
<dbReference type="GO" id="GO:0003700">
    <property type="term" value="F:DNA-binding transcription factor activity"/>
    <property type="evidence" value="ECO:0007669"/>
    <property type="project" value="InterPro"/>
</dbReference>
<dbReference type="NCBIfam" id="TIGR02937">
    <property type="entry name" value="sigma70-ECF"/>
    <property type="match status" value="1"/>
</dbReference>
<organism evidence="2 3">
    <name type="scientific">Acrocarpospora phusangensis</name>
    <dbReference type="NCBI Taxonomy" id="1070424"/>
    <lineage>
        <taxon>Bacteria</taxon>
        <taxon>Bacillati</taxon>
        <taxon>Actinomycetota</taxon>
        <taxon>Actinomycetes</taxon>
        <taxon>Streptosporangiales</taxon>
        <taxon>Streptosporangiaceae</taxon>
        <taxon>Acrocarpospora</taxon>
    </lineage>
</organism>
<evidence type="ECO:0000313" key="2">
    <source>
        <dbReference type="EMBL" id="GIH26085.1"/>
    </source>
</evidence>
<evidence type="ECO:0000313" key="3">
    <source>
        <dbReference type="Proteomes" id="UP000640052"/>
    </source>
</evidence>
<dbReference type="Gene3D" id="1.10.1740.10">
    <property type="match status" value="1"/>
</dbReference>
<dbReference type="Proteomes" id="UP000640052">
    <property type="component" value="Unassembled WGS sequence"/>
</dbReference>
<dbReference type="Pfam" id="PF04542">
    <property type="entry name" value="Sigma70_r2"/>
    <property type="match status" value="1"/>
</dbReference>
<dbReference type="AlphaFoldDB" id="A0A919QEU6"/>
<sequence>MDVCGPCPCHTSMDDAIAGHSSIVDEQARRLCSRNDADWDDVTSDGMLALWRALAAYDPALRDLHGYLRLRVRHRMIDGMRRRSGRGQDLPALISLDDNADLVPPENPDLGARVDLTDTVLRLAPLDPRLPAIAALLVAGYTKTETGALQGLSRGRVWQLLSLAQRSGVAA</sequence>
<protein>
    <recommendedName>
        <fullName evidence="1">RNA polymerase sigma-70 region 2 domain-containing protein</fullName>
    </recommendedName>
</protein>
<feature type="domain" description="RNA polymerase sigma-70 region 2" evidence="1">
    <location>
        <begin position="27"/>
        <end position="84"/>
    </location>
</feature>
<evidence type="ECO:0000259" key="1">
    <source>
        <dbReference type="Pfam" id="PF04542"/>
    </source>
</evidence>
<keyword evidence="3" id="KW-1185">Reference proteome</keyword>